<accession>A0A388TEQ6</accession>
<evidence type="ECO:0000256" key="1">
    <source>
        <dbReference type="ARBA" id="ARBA00001936"/>
    </source>
</evidence>
<reference evidence="13 14" key="1">
    <citation type="journal article" date="2019" name="ISME J.">
        <title>Genome analyses of uncultured TG2/ZB3 bacteria in 'Margulisbacteria' specifically attached to ectosymbiotic spirochetes of protists in the termite gut.</title>
        <authorList>
            <person name="Utami Y.D."/>
            <person name="Kuwahara H."/>
            <person name="Igai K."/>
            <person name="Murakami T."/>
            <person name="Sugaya K."/>
            <person name="Morikawa T."/>
            <person name="Nagura Y."/>
            <person name="Yuki M."/>
            <person name="Deevong P."/>
            <person name="Inoue T."/>
            <person name="Kihara K."/>
            <person name="Lo N."/>
            <person name="Yamada A."/>
            <person name="Ohkuma M."/>
            <person name="Hongoh Y."/>
        </authorList>
    </citation>
    <scope>NUCLEOTIDE SEQUENCE [LARGE SCALE GENOMIC DNA]</scope>
    <source>
        <strain evidence="13">NkOx7-02</strain>
    </source>
</reference>
<keyword evidence="12" id="KW-0464">Manganese</keyword>
<keyword evidence="11" id="KW-0472">Membrane</keyword>
<evidence type="ECO:0000256" key="4">
    <source>
        <dbReference type="ARBA" id="ARBA00022676"/>
    </source>
</evidence>
<evidence type="ECO:0000256" key="3">
    <source>
        <dbReference type="ARBA" id="ARBA00004922"/>
    </source>
</evidence>
<dbReference type="GO" id="GO:0008375">
    <property type="term" value="F:acetylglucosaminyltransferase activity"/>
    <property type="evidence" value="ECO:0007669"/>
    <property type="project" value="InterPro"/>
</dbReference>
<sequence>MSCKLVELVDLCNNKFMSSLAPIIVFIYNRPEHTRQTVEALLANELADKSDLFIYSDAAKDDLAIDKVREVREYIKTIKGFKSINIIEREKNIGLAHSIIDGVTTIVNEYGRVIVLEDDLVTSPYFLSYINDALELYEHNESVVSIHGYMYPGREKLPDYFFLRGADCWGWATWQRGWSLFNPDAQYLLNEIKKQNLQELFNFSNTYNYTGMLQNQIDGRISSWAICWYASAFLADKYTLYPRKSFVQNIGMDGSGTHCGINNFYKKGKLSATYKPIRLIPVVDSRQGRKKIEKFLKKNAERNIVFRVLQKICKKIKRLLSPKNG</sequence>
<evidence type="ECO:0000256" key="11">
    <source>
        <dbReference type="ARBA" id="ARBA00023136"/>
    </source>
</evidence>
<dbReference type="Proteomes" id="UP000275925">
    <property type="component" value="Unassembled WGS sequence"/>
</dbReference>
<evidence type="ECO:0000256" key="12">
    <source>
        <dbReference type="ARBA" id="ARBA00023211"/>
    </source>
</evidence>
<comment type="pathway">
    <text evidence="3">Protein modification; protein glycosylation.</text>
</comment>
<comment type="cofactor">
    <cofactor evidence="1">
        <name>Mn(2+)</name>
        <dbReference type="ChEBI" id="CHEBI:29035"/>
    </cofactor>
</comment>
<dbReference type="Pfam" id="PF03071">
    <property type="entry name" value="GNT-I"/>
    <property type="match status" value="1"/>
</dbReference>
<evidence type="ECO:0000313" key="13">
    <source>
        <dbReference type="EMBL" id="GBR75495.1"/>
    </source>
</evidence>
<evidence type="ECO:0000256" key="7">
    <source>
        <dbReference type="ARBA" id="ARBA00022723"/>
    </source>
</evidence>
<keyword evidence="6" id="KW-0812">Transmembrane</keyword>
<evidence type="ECO:0000256" key="2">
    <source>
        <dbReference type="ARBA" id="ARBA00004323"/>
    </source>
</evidence>
<keyword evidence="14" id="KW-1185">Reference proteome</keyword>
<comment type="subcellular location">
    <subcellularLocation>
        <location evidence="2">Golgi apparatus membrane</location>
        <topology evidence="2">Single-pass type II membrane protein</topology>
    </subcellularLocation>
</comment>
<comment type="caution">
    <text evidence="13">The sequence shown here is derived from an EMBL/GenBank/DDBJ whole genome shotgun (WGS) entry which is preliminary data.</text>
</comment>
<keyword evidence="8" id="KW-0735">Signal-anchor</keyword>
<keyword evidence="4" id="KW-0328">Glycosyltransferase</keyword>
<keyword evidence="10" id="KW-0333">Golgi apparatus</keyword>
<protein>
    <submittedName>
        <fullName evidence="13">Uncharacterized protein</fullName>
    </submittedName>
</protein>
<dbReference type="Gene3D" id="3.90.550.10">
    <property type="entry name" value="Spore Coat Polysaccharide Biosynthesis Protein SpsA, Chain A"/>
    <property type="match status" value="1"/>
</dbReference>
<proteinExistence type="predicted"/>
<organism evidence="13 14">
    <name type="scientific">Candidatus Termititenax persephonae</name>
    <dbReference type="NCBI Taxonomy" id="2218525"/>
    <lineage>
        <taxon>Bacteria</taxon>
        <taxon>Bacillati</taxon>
        <taxon>Candidatus Margulisiibacteriota</taxon>
        <taxon>Candidatus Termititenacia</taxon>
        <taxon>Candidatus Termititenacales</taxon>
        <taxon>Candidatus Termititenacaceae</taxon>
        <taxon>Candidatus Termititenax</taxon>
    </lineage>
</organism>
<dbReference type="AlphaFoldDB" id="A0A388TEQ6"/>
<dbReference type="InterPro" id="IPR029044">
    <property type="entry name" value="Nucleotide-diphossugar_trans"/>
</dbReference>
<name>A0A388TEQ6_9BACT</name>
<evidence type="ECO:0000256" key="6">
    <source>
        <dbReference type="ARBA" id="ARBA00022692"/>
    </source>
</evidence>
<evidence type="ECO:0000256" key="5">
    <source>
        <dbReference type="ARBA" id="ARBA00022679"/>
    </source>
</evidence>
<evidence type="ECO:0000313" key="14">
    <source>
        <dbReference type="Proteomes" id="UP000275925"/>
    </source>
</evidence>
<evidence type="ECO:0000256" key="9">
    <source>
        <dbReference type="ARBA" id="ARBA00022989"/>
    </source>
</evidence>
<dbReference type="GO" id="GO:0046872">
    <property type="term" value="F:metal ion binding"/>
    <property type="evidence" value="ECO:0007669"/>
    <property type="project" value="UniProtKB-KW"/>
</dbReference>
<keyword evidence="5" id="KW-0808">Transferase</keyword>
<evidence type="ECO:0000256" key="10">
    <source>
        <dbReference type="ARBA" id="ARBA00023034"/>
    </source>
</evidence>
<gene>
    <name evidence="13" type="ORF">NO2_0164</name>
</gene>
<keyword evidence="9" id="KW-1133">Transmembrane helix</keyword>
<keyword evidence="7" id="KW-0479">Metal-binding</keyword>
<dbReference type="SUPFAM" id="SSF53448">
    <property type="entry name" value="Nucleotide-diphospho-sugar transferases"/>
    <property type="match status" value="1"/>
</dbReference>
<evidence type="ECO:0000256" key="8">
    <source>
        <dbReference type="ARBA" id="ARBA00022968"/>
    </source>
</evidence>
<dbReference type="InterPro" id="IPR004139">
    <property type="entry name" value="Glyco_trans_13"/>
</dbReference>
<dbReference type="EMBL" id="BGZO01000003">
    <property type="protein sequence ID" value="GBR75495.1"/>
    <property type="molecule type" value="Genomic_DNA"/>
</dbReference>